<feature type="domain" description="Gamma tubulin complex component C-terminal" evidence="8">
    <location>
        <begin position="171"/>
        <end position="579"/>
    </location>
</feature>
<dbReference type="AlphaFoldDB" id="A0A9P8Y507"/>
<dbReference type="InterPro" id="IPR007259">
    <property type="entry name" value="GCP"/>
</dbReference>
<evidence type="ECO:0000256" key="6">
    <source>
        <dbReference type="RuleBase" id="RU363050"/>
    </source>
</evidence>
<dbReference type="RefSeq" id="XP_046012992.1">
    <property type="nucleotide sequence ID" value="XM_046154004.1"/>
</dbReference>
<keyword evidence="5 6" id="KW-0206">Cytoskeleton</keyword>
<feature type="region of interest" description="Disordered" evidence="7">
    <location>
        <begin position="585"/>
        <end position="636"/>
    </location>
</feature>
<gene>
    <name evidence="10" type="ORF">B0I36DRAFT_323667</name>
</gene>
<dbReference type="GO" id="GO:0007020">
    <property type="term" value="P:microtubule nucleation"/>
    <property type="evidence" value="ECO:0007669"/>
    <property type="project" value="InterPro"/>
</dbReference>
<dbReference type="GO" id="GO:0005874">
    <property type="term" value="C:microtubule"/>
    <property type="evidence" value="ECO:0007669"/>
    <property type="project" value="UniProtKB-KW"/>
</dbReference>
<reference evidence="10" key="1">
    <citation type="journal article" date="2021" name="Nat. Commun.">
        <title>Genetic determinants of endophytism in the Arabidopsis root mycobiome.</title>
        <authorList>
            <person name="Mesny F."/>
            <person name="Miyauchi S."/>
            <person name="Thiergart T."/>
            <person name="Pickel B."/>
            <person name="Atanasova L."/>
            <person name="Karlsson M."/>
            <person name="Huettel B."/>
            <person name="Barry K.W."/>
            <person name="Haridas S."/>
            <person name="Chen C."/>
            <person name="Bauer D."/>
            <person name="Andreopoulos W."/>
            <person name="Pangilinan J."/>
            <person name="LaButti K."/>
            <person name="Riley R."/>
            <person name="Lipzen A."/>
            <person name="Clum A."/>
            <person name="Drula E."/>
            <person name="Henrissat B."/>
            <person name="Kohler A."/>
            <person name="Grigoriev I.V."/>
            <person name="Martin F.M."/>
            <person name="Hacquard S."/>
        </authorList>
    </citation>
    <scope>NUCLEOTIDE SEQUENCE</scope>
    <source>
        <strain evidence="10">MPI-CAGE-CH-0230</strain>
    </source>
</reference>
<evidence type="ECO:0000256" key="1">
    <source>
        <dbReference type="ARBA" id="ARBA00004267"/>
    </source>
</evidence>
<dbReference type="Proteomes" id="UP000756346">
    <property type="component" value="Unassembled WGS sequence"/>
</dbReference>
<dbReference type="GO" id="GO:0044732">
    <property type="term" value="C:mitotic spindle pole body"/>
    <property type="evidence" value="ECO:0007669"/>
    <property type="project" value="TreeGrafter"/>
</dbReference>
<protein>
    <recommendedName>
        <fullName evidence="6">Spindle pole body component</fullName>
    </recommendedName>
</protein>
<evidence type="ECO:0000256" key="2">
    <source>
        <dbReference type="ARBA" id="ARBA00010337"/>
    </source>
</evidence>
<dbReference type="EMBL" id="JAGTJQ010000005">
    <property type="protein sequence ID" value="KAH7031312.1"/>
    <property type="molecule type" value="Genomic_DNA"/>
</dbReference>
<dbReference type="Pfam" id="PF17681">
    <property type="entry name" value="GCP_N_terminal"/>
    <property type="match status" value="1"/>
</dbReference>
<keyword evidence="11" id="KW-1185">Reference proteome</keyword>
<comment type="subcellular location">
    <subcellularLocation>
        <location evidence="1 6">Cytoplasm</location>
        <location evidence="1 6">Cytoskeleton</location>
        <location evidence="1 6">Microtubule organizing center</location>
    </subcellularLocation>
</comment>
<evidence type="ECO:0000259" key="8">
    <source>
        <dbReference type="Pfam" id="PF04130"/>
    </source>
</evidence>
<feature type="compositionally biased region" description="Gly residues" evidence="7">
    <location>
        <begin position="610"/>
        <end position="619"/>
    </location>
</feature>
<dbReference type="PANTHER" id="PTHR19302">
    <property type="entry name" value="GAMMA TUBULIN COMPLEX PROTEIN"/>
    <property type="match status" value="1"/>
</dbReference>
<evidence type="ECO:0000313" key="11">
    <source>
        <dbReference type="Proteomes" id="UP000756346"/>
    </source>
</evidence>
<keyword evidence="4 6" id="KW-0493">Microtubule</keyword>
<evidence type="ECO:0000256" key="5">
    <source>
        <dbReference type="ARBA" id="ARBA00023212"/>
    </source>
</evidence>
<comment type="caution">
    <text evidence="10">The sequence shown here is derived from an EMBL/GenBank/DDBJ whole genome shotgun (WGS) entry which is preliminary data.</text>
</comment>
<accession>A0A9P8Y507</accession>
<dbReference type="GO" id="GO:0051225">
    <property type="term" value="P:spindle assembly"/>
    <property type="evidence" value="ECO:0007669"/>
    <property type="project" value="TreeGrafter"/>
</dbReference>
<dbReference type="OrthoDB" id="78652at2759"/>
<dbReference type="GO" id="GO:0043015">
    <property type="term" value="F:gamma-tubulin binding"/>
    <property type="evidence" value="ECO:0007669"/>
    <property type="project" value="InterPro"/>
</dbReference>
<dbReference type="GO" id="GO:0000930">
    <property type="term" value="C:gamma-tubulin complex"/>
    <property type="evidence" value="ECO:0007669"/>
    <property type="project" value="TreeGrafter"/>
</dbReference>
<feature type="region of interest" description="Disordered" evidence="7">
    <location>
        <begin position="429"/>
        <end position="476"/>
    </location>
</feature>
<feature type="compositionally biased region" description="Basic and acidic residues" evidence="7">
    <location>
        <begin position="590"/>
        <end position="608"/>
    </location>
</feature>
<evidence type="ECO:0000313" key="10">
    <source>
        <dbReference type="EMBL" id="KAH7031312.1"/>
    </source>
</evidence>
<dbReference type="InterPro" id="IPR042241">
    <property type="entry name" value="GCP_C_sf"/>
</dbReference>
<dbReference type="InterPro" id="IPR040457">
    <property type="entry name" value="GCP_C"/>
</dbReference>
<sequence length="674" mass="75249">MIRERDGQTCHAATLLDHLRSELQTGYPDIEETTLSLVQVAEAAWLRQLSAWILYGRVPSSGQHDFFVVRNDEDEQGYSINASLVPAFVTPQTARSVLFVGASIDRLRSRRASDWGGLRFDNLSHEIQQLTSLSFPLKSVTLARAVTSIRMTLSRTTLQKLLPMSKVFELLHLLRGFFLLGRGEFAMALTQQADEKVRSRWKRTDGLAYEKRDGLNTVVVKEGEVSATLARTMAFVGNMQGEHAEEDEGLELARDLLRLTMSKSKASAKKKSSSDAGSHICDTLVQTPFSNLLFSVPAVLTMAIPEPLDLFLSESDLQVYTMINSYLLSVRRAHLRLTDLWKITSLRRQHPAPPRAPHCCTRSGAAHTRTLRNRWAARSATMRSPWTTCSSAIFFLAETEAYLQVEVVEGLWEDFRQWLAGEDSQQTLRGSRHGMSLGTTANVTETSRDLAPPLDSASGTAKESVAPPQSTHHDPQSLAIAHRRYLKMLTRRLLLTRSSFTAPLYDLLVHLDHLVALIHRLHGIWASMDLEEDEGVVDAFSNLAAEERDVRSSLRDVERKIKPGVQEAIAALRSLSMDSSFLAEMEGDREDSHDNEKDTLDGPHERSHGQPGGGSGSGGISAVDNDNNNDEGMMIYDDTQYRPKRIGGIDRLLMKLDFGVWFKTSTATYDEEDL</sequence>
<comment type="similarity">
    <text evidence="2 6">Belongs to the TUBGCP family.</text>
</comment>
<dbReference type="GO" id="GO:0031122">
    <property type="term" value="P:cytoplasmic microtubule organization"/>
    <property type="evidence" value="ECO:0007669"/>
    <property type="project" value="TreeGrafter"/>
</dbReference>
<evidence type="ECO:0000259" key="9">
    <source>
        <dbReference type="Pfam" id="PF17681"/>
    </source>
</evidence>
<organism evidence="10 11">
    <name type="scientific">Microdochium trichocladiopsis</name>
    <dbReference type="NCBI Taxonomy" id="1682393"/>
    <lineage>
        <taxon>Eukaryota</taxon>
        <taxon>Fungi</taxon>
        <taxon>Dikarya</taxon>
        <taxon>Ascomycota</taxon>
        <taxon>Pezizomycotina</taxon>
        <taxon>Sordariomycetes</taxon>
        <taxon>Xylariomycetidae</taxon>
        <taxon>Xylariales</taxon>
        <taxon>Microdochiaceae</taxon>
        <taxon>Microdochium</taxon>
    </lineage>
</organism>
<proteinExistence type="inferred from homology"/>
<evidence type="ECO:0000256" key="4">
    <source>
        <dbReference type="ARBA" id="ARBA00022701"/>
    </source>
</evidence>
<dbReference type="Pfam" id="PF04130">
    <property type="entry name" value="GCP_C_terminal"/>
    <property type="match status" value="1"/>
</dbReference>
<dbReference type="GO" id="GO:0000278">
    <property type="term" value="P:mitotic cell cycle"/>
    <property type="evidence" value="ECO:0007669"/>
    <property type="project" value="TreeGrafter"/>
</dbReference>
<dbReference type="Gene3D" id="1.20.120.1900">
    <property type="entry name" value="Gamma-tubulin complex, C-terminal domain"/>
    <property type="match status" value="1"/>
</dbReference>
<evidence type="ECO:0000256" key="7">
    <source>
        <dbReference type="SAM" id="MobiDB-lite"/>
    </source>
</evidence>
<dbReference type="GO" id="GO:0051321">
    <property type="term" value="P:meiotic cell cycle"/>
    <property type="evidence" value="ECO:0007669"/>
    <property type="project" value="TreeGrafter"/>
</dbReference>
<keyword evidence="3 6" id="KW-0963">Cytoplasm</keyword>
<feature type="domain" description="Gamma tubulin complex component protein N-terminal" evidence="9">
    <location>
        <begin position="6"/>
        <end position="161"/>
    </location>
</feature>
<dbReference type="InterPro" id="IPR041470">
    <property type="entry name" value="GCP_N"/>
</dbReference>
<dbReference type="GO" id="GO:0051011">
    <property type="term" value="F:microtubule minus-end binding"/>
    <property type="evidence" value="ECO:0007669"/>
    <property type="project" value="TreeGrafter"/>
</dbReference>
<evidence type="ECO:0000256" key="3">
    <source>
        <dbReference type="ARBA" id="ARBA00022490"/>
    </source>
</evidence>
<dbReference type="PANTHER" id="PTHR19302:SF27">
    <property type="entry name" value="GAMMA-TUBULIN COMPLEX COMPONENT 4"/>
    <property type="match status" value="1"/>
</dbReference>
<name>A0A9P8Y507_9PEZI</name>
<dbReference type="GeneID" id="70183550"/>
<dbReference type="GO" id="GO:0000922">
    <property type="term" value="C:spindle pole"/>
    <property type="evidence" value="ECO:0007669"/>
    <property type="project" value="InterPro"/>
</dbReference>